<dbReference type="SUPFAM" id="SSF101148">
    <property type="entry name" value="Plant invertase/pectin methylesterase inhibitor"/>
    <property type="match status" value="1"/>
</dbReference>
<keyword evidence="12" id="KW-1185">Reference proteome</keyword>
<proteinExistence type="inferred from homology"/>
<dbReference type="KEGG" id="egu:105058580"/>
<dbReference type="AlphaFoldDB" id="A0A6I9S9Z6"/>
<dbReference type="InterPro" id="IPR035513">
    <property type="entry name" value="Invertase/methylesterase_inhib"/>
</dbReference>
<dbReference type="Gene3D" id="1.20.140.40">
    <property type="entry name" value="Invertase/pectin methylesterase inhibitor family protein"/>
    <property type="match status" value="1"/>
</dbReference>
<dbReference type="RefSeq" id="XP_010939846.1">
    <property type="nucleotide sequence ID" value="XM_010941544.3"/>
</dbReference>
<evidence type="ECO:0000313" key="13">
    <source>
        <dbReference type="RefSeq" id="XP_010939846.1"/>
    </source>
</evidence>
<dbReference type="InterPro" id="IPR011050">
    <property type="entry name" value="Pectin_lyase_fold/virulence"/>
</dbReference>
<evidence type="ECO:0000256" key="6">
    <source>
        <dbReference type="ARBA" id="ARBA00023085"/>
    </source>
</evidence>
<evidence type="ECO:0000256" key="3">
    <source>
        <dbReference type="ARBA" id="ARBA00007786"/>
    </source>
</evidence>
<dbReference type="InterPro" id="IPR033131">
    <property type="entry name" value="Pectinesterase_Asp_AS"/>
</dbReference>
<evidence type="ECO:0000313" key="12">
    <source>
        <dbReference type="Proteomes" id="UP000504607"/>
    </source>
</evidence>
<dbReference type="InterPro" id="IPR006501">
    <property type="entry name" value="Pectinesterase_inhib_dom"/>
</dbReference>
<feature type="active site" evidence="9">
    <location>
        <position position="427"/>
    </location>
</feature>
<dbReference type="InterPro" id="IPR000070">
    <property type="entry name" value="Pectinesterase_cat"/>
</dbReference>
<accession>A0A6I9S9Z6</accession>
<keyword evidence="5 10" id="KW-0378">Hydrolase</keyword>
<evidence type="ECO:0000256" key="1">
    <source>
        <dbReference type="ARBA" id="ARBA00005184"/>
    </source>
</evidence>
<dbReference type="SUPFAM" id="SSF51126">
    <property type="entry name" value="Pectin lyase-like"/>
    <property type="match status" value="1"/>
</dbReference>
<gene>
    <name evidence="13" type="primary">LOC105058580</name>
</gene>
<evidence type="ECO:0000256" key="8">
    <source>
        <dbReference type="ARBA" id="ARBA00023180"/>
    </source>
</evidence>
<evidence type="ECO:0000256" key="5">
    <source>
        <dbReference type="ARBA" id="ARBA00022801"/>
    </source>
</evidence>
<dbReference type="InParanoid" id="A0A6I9S9Z6"/>
<evidence type="ECO:0000256" key="7">
    <source>
        <dbReference type="ARBA" id="ARBA00023157"/>
    </source>
</evidence>
<name>A0A6I9S9Z6_ELAGV</name>
<dbReference type="SMART" id="SM00856">
    <property type="entry name" value="PMEI"/>
    <property type="match status" value="1"/>
</dbReference>
<dbReference type="GO" id="GO:0004857">
    <property type="term" value="F:enzyme inhibitor activity"/>
    <property type="evidence" value="ECO:0007669"/>
    <property type="project" value="InterPro"/>
</dbReference>
<dbReference type="GO" id="GO:0042545">
    <property type="term" value="P:cell wall modification"/>
    <property type="evidence" value="ECO:0007669"/>
    <property type="project" value="UniProtKB-UniRule"/>
</dbReference>
<comment type="pathway">
    <text evidence="1 10">Glycan metabolism; pectin degradation; 2-dehydro-3-deoxy-D-gluconate from pectin: step 1/5.</text>
</comment>
<keyword evidence="6 10" id="KW-0063">Aspartyl esterase</keyword>
<organism evidence="12 13">
    <name type="scientific">Elaeis guineensis var. tenera</name>
    <name type="common">Oil palm</name>
    <dbReference type="NCBI Taxonomy" id="51953"/>
    <lineage>
        <taxon>Eukaryota</taxon>
        <taxon>Viridiplantae</taxon>
        <taxon>Streptophyta</taxon>
        <taxon>Embryophyta</taxon>
        <taxon>Tracheophyta</taxon>
        <taxon>Spermatophyta</taxon>
        <taxon>Magnoliopsida</taxon>
        <taxon>Liliopsida</taxon>
        <taxon>Arecaceae</taxon>
        <taxon>Arecoideae</taxon>
        <taxon>Cocoseae</taxon>
        <taxon>Elaeidinae</taxon>
        <taxon>Elaeis</taxon>
    </lineage>
</organism>
<dbReference type="GO" id="GO:0045490">
    <property type="term" value="P:pectin catabolic process"/>
    <property type="evidence" value="ECO:0007669"/>
    <property type="project" value="UniProtKB-UniRule"/>
</dbReference>
<keyword evidence="7" id="KW-1015">Disulfide bond</keyword>
<evidence type="ECO:0000256" key="10">
    <source>
        <dbReference type="RuleBase" id="RU000589"/>
    </source>
</evidence>
<dbReference type="FunFam" id="1.20.140.40:FF:000010">
    <property type="entry name" value="Pectinesterase"/>
    <property type="match status" value="1"/>
</dbReference>
<reference evidence="13" key="1">
    <citation type="submission" date="2025-08" db="UniProtKB">
        <authorList>
            <consortium name="RefSeq"/>
        </authorList>
    </citation>
    <scope>IDENTIFICATION</scope>
</reference>
<dbReference type="FunFam" id="2.160.20.10:FF:000001">
    <property type="entry name" value="Pectinesterase"/>
    <property type="match status" value="1"/>
</dbReference>
<dbReference type="UniPathway" id="UPA00545">
    <property type="reaction ID" value="UER00823"/>
</dbReference>
<dbReference type="GO" id="GO:0030599">
    <property type="term" value="F:pectinesterase activity"/>
    <property type="evidence" value="ECO:0007669"/>
    <property type="project" value="UniProtKB-UniRule"/>
</dbReference>
<protein>
    <recommendedName>
        <fullName evidence="4 10">Pectinesterase</fullName>
        <ecNumber evidence="4 10">3.1.1.11</ecNumber>
    </recommendedName>
</protein>
<dbReference type="PANTHER" id="PTHR31707">
    <property type="entry name" value="PECTINESTERASE"/>
    <property type="match status" value="1"/>
</dbReference>
<dbReference type="EC" id="3.1.1.11" evidence="4 10"/>
<dbReference type="Pfam" id="PF04043">
    <property type="entry name" value="PMEI"/>
    <property type="match status" value="1"/>
</dbReference>
<comment type="similarity">
    <text evidence="2">In the N-terminal section; belongs to the PMEI family.</text>
</comment>
<dbReference type="Pfam" id="PF01095">
    <property type="entry name" value="Pectinesterase"/>
    <property type="match status" value="1"/>
</dbReference>
<evidence type="ECO:0000256" key="9">
    <source>
        <dbReference type="PROSITE-ProRule" id="PRU10040"/>
    </source>
</evidence>
<dbReference type="Proteomes" id="UP000504607">
    <property type="component" value="Chromosome 15"/>
</dbReference>
<evidence type="ECO:0000256" key="4">
    <source>
        <dbReference type="ARBA" id="ARBA00013229"/>
    </source>
</evidence>
<dbReference type="GeneID" id="105058580"/>
<feature type="domain" description="Pectinesterase inhibitor" evidence="11">
    <location>
        <begin position="57"/>
        <end position="217"/>
    </location>
</feature>
<evidence type="ECO:0000256" key="2">
    <source>
        <dbReference type="ARBA" id="ARBA00006027"/>
    </source>
</evidence>
<dbReference type="OrthoDB" id="2019149at2759"/>
<evidence type="ECO:0000259" key="11">
    <source>
        <dbReference type="SMART" id="SM00856"/>
    </source>
</evidence>
<comment type="catalytic activity">
    <reaction evidence="10">
        <text>[(1-&gt;4)-alpha-D-galacturonosyl methyl ester](n) + n H2O = [(1-&gt;4)-alpha-D-galacturonosyl](n) + n methanol + n H(+)</text>
        <dbReference type="Rhea" id="RHEA:22380"/>
        <dbReference type="Rhea" id="RHEA-COMP:14570"/>
        <dbReference type="Rhea" id="RHEA-COMP:14573"/>
        <dbReference type="ChEBI" id="CHEBI:15377"/>
        <dbReference type="ChEBI" id="CHEBI:15378"/>
        <dbReference type="ChEBI" id="CHEBI:17790"/>
        <dbReference type="ChEBI" id="CHEBI:140522"/>
        <dbReference type="ChEBI" id="CHEBI:140523"/>
        <dbReference type="EC" id="3.1.1.11"/>
    </reaction>
</comment>
<comment type="similarity">
    <text evidence="3">In the C-terminal section; belongs to the pectinesterase family.</text>
</comment>
<keyword evidence="8" id="KW-0325">Glycoprotein</keyword>
<dbReference type="PROSITE" id="PS00503">
    <property type="entry name" value="PECTINESTERASE_2"/>
    <property type="match status" value="1"/>
</dbReference>
<dbReference type="NCBIfam" id="TIGR01614">
    <property type="entry name" value="PME_inhib"/>
    <property type="match status" value="1"/>
</dbReference>
<sequence>MTAHQNSDSTASQFDNSKQRRKLLLLLLTSFLLLAAVIATASTLFARRAVTSHEPTVSHAILRSSCRSTRYPDLCYSAVAATPALIQTISKPKDVIHASINLTITAIQRSFRHVERLSASYPNLTTRERTALHDCLEMFDESLDELNLTDADLRAYPAGKPLRRHALDLEILVSAAMTNQESCSDGFSYEDIEGRLRREIRSELTHVTRMCRNALAMIKNMIDADIAAAEAEAGADGGALNQGRRMSGFDVDEEGFPDWMEKKDRRRLLQAAGEVQVNAVVAADGSGDYKTVGEAVAAAPAKSTTRWVIRIKAGTYEENVEVPKKKTNLMFIGDGRTATIITGSRNVMDGSTTFHSATLAVVGTGFQARGLRIENTAGPSKHQAVALRVSSDLSAFYDCDLIGYQDTLYLHSLRHFFRSCLIQGTVDFIFGNAATVLQDCDIQLRRPNPNQKNMVTADGRDDPNEPTGITIHRSRIAAAPDLEPVKSSFRSYLGRPWKEHSRTVIMESDIGDVIDPAGWHEWNGPFALDTLYYGEYKNTGAGAGTAGRVKWNGYRVLTDVREAEQFTPGNLLGGSNWLGSTGFPYSLGLSS</sequence>
<dbReference type="Gene3D" id="2.160.20.10">
    <property type="entry name" value="Single-stranded right-handed beta-helix, Pectin lyase-like"/>
    <property type="match status" value="1"/>
</dbReference>
<dbReference type="InterPro" id="IPR012334">
    <property type="entry name" value="Pectin_lyas_fold"/>
</dbReference>
<dbReference type="CDD" id="cd15798">
    <property type="entry name" value="PMEI-like_3"/>
    <property type="match status" value="1"/>
</dbReference>